<dbReference type="SMART" id="SM00086">
    <property type="entry name" value="PAC"/>
    <property type="match status" value="3"/>
</dbReference>
<dbReference type="PROSITE" id="PS50883">
    <property type="entry name" value="EAL"/>
    <property type="match status" value="1"/>
</dbReference>
<dbReference type="InterPro" id="IPR000160">
    <property type="entry name" value="GGDEF_dom"/>
</dbReference>
<name>A0A494Z344_9BACL</name>
<feature type="domain" description="PAS" evidence="1">
    <location>
        <begin position="186"/>
        <end position="232"/>
    </location>
</feature>
<protein>
    <submittedName>
        <fullName evidence="5">EAL domain-containing protein</fullName>
    </submittedName>
</protein>
<dbReference type="Pfam" id="PF00563">
    <property type="entry name" value="EAL"/>
    <property type="match status" value="1"/>
</dbReference>
<dbReference type="InterPro" id="IPR052155">
    <property type="entry name" value="Biofilm_reg_signaling"/>
</dbReference>
<dbReference type="Pfam" id="PF08447">
    <property type="entry name" value="PAS_3"/>
    <property type="match status" value="2"/>
</dbReference>
<dbReference type="NCBIfam" id="TIGR00229">
    <property type="entry name" value="sensory_box"/>
    <property type="match status" value="1"/>
</dbReference>
<dbReference type="RefSeq" id="WP_121214374.1">
    <property type="nucleotide sequence ID" value="NZ_RBZN01000017.1"/>
</dbReference>
<evidence type="ECO:0000313" key="6">
    <source>
        <dbReference type="Proteomes" id="UP000272238"/>
    </source>
</evidence>
<feature type="domain" description="GGDEF" evidence="4">
    <location>
        <begin position="443"/>
        <end position="576"/>
    </location>
</feature>
<dbReference type="NCBIfam" id="TIGR00254">
    <property type="entry name" value="GGDEF"/>
    <property type="match status" value="1"/>
</dbReference>
<sequence>MRDLSITKKSNKLKELFLRKDSQQPMNTNLNEENNSRLFNYYSSLALYHPDIVIVFSKDSEVITIDYKKIHELLGLPIQDVKEVTKMLSQDHCKKLKSAFYNTLKGNTEKHEIEIKTHSNQSIFLVVTFIPIKHEGQVEGVYLIAANVTEKVQLKNKLTLSEKHLNSAQEITEIGSWEYLIEEDRLYCSDYFYHIFGINKDDCVKMEDPFKLVHPHDYEDAYEKIHNAIEKGQNFVNHFRIYHGKNQDIRYIKVHAEVFFKEDRPYKIIGIIKDETYQIELENQITKVKDNFYYMFDNISSGIWMKKSFDGKFEYVSKALEKITAYPAKRIYEEKNLWYNMIQPDCYKTIEEGVKELSKGRSIEVVYRIINGAGETKWILEQIVPRKDVRGNITNYFGLVTDISGEMETKEQLTYYSSYDALTDLPNQKSLYNHLDKLCKEESAFAVLYFDIDRFNIINDSLGYHVGDEALKLIGKRLSAMVSQDVYLSRLSSNDFIMVVQHYSSKQDIHKLADNIIREFENPLIVQDYELYVTTSIGITFFPEEGKEKLVLLENAHTALYKAKKEGKNNYQLSSHLTDISSYKKYVLDRDMRKAILNEEFELYFQPQVDPSVGKICGAEALIRWNHKEWGLVSPGEFIPLAEENHMINNITDWVIQKVIMYLRDWMDREFEVRPISINIPPIRFIKKGLLEFVKEQLDAYQVPAHYLEFEITEGSLLKSDKKVIRTIEGLKELGINFAIDDFGTGYASLDSLRKFKPNTIKIDKIFIDHIGNEDGVERGIISSAMHLSKVLGMKVVAEGVEKSEQFTFLKQNGCDLVQGYIYSKPVMVKTFEKLLKQGYLKAEVNNSKVVLVEKRKYYRFQFPAPIEGEMTIVEVNGKGVNVGKSPILIDNIGIGGVKILSTLKLPVNTQMKFSVKCQILNEIFELTGAIKWFEEVDSCIFTYGLSFEIDQATERRLSSVINRLSSYRRNNKNIPDTAFVYEAASQYFNKKLLQLNI</sequence>
<dbReference type="PANTHER" id="PTHR44757">
    <property type="entry name" value="DIGUANYLATE CYCLASE DGCP"/>
    <property type="match status" value="1"/>
</dbReference>
<dbReference type="PROSITE" id="PS50112">
    <property type="entry name" value="PAS"/>
    <property type="match status" value="1"/>
</dbReference>
<dbReference type="PROSITE" id="PS50887">
    <property type="entry name" value="GGDEF"/>
    <property type="match status" value="1"/>
</dbReference>
<dbReference type="InterPro" id="IPR000700">
    <property type="entry name" value="PAS-assoc_C"/>
</dbReference>
<dbReference type="InterPro" id="IPR035919">
    <property type="entry name" value="EAL_sf"/>
</dbReference>
<feature type="domain" description="PAC" evidence="2">
    <location>
        <begin position="363"/>
        <end position="415"/>
    </location>
</feature>
<dbReference type="InterPro" id="IPR013655">
    <property type="entry name" value="PAS_fold_3"/>
</dbReference>
<dbReference type="InterPro" id="IPR043128">
    <property type="entry name" value="Rev_trsase/Diguanyl_cyclase"/>
</dbReference>
<comment type="caution">
    <text evidence="5">The sequence shown here is derived from an EMBL/GenBank/DDBJ whole genome shotgun (WGS) entry which is preliminary data.</text>
</comment>
<dbReference type="Gene3D" id="3.20.20.450">
    <property type="entry name" value="EAL domain"/>
    <property type="match status" value="1"/>
</dbReference>
<dbReference type="InterPro" id="IPR029787">
    <property type="entry name" value="Nucleotide_cyclase"/>
</dbReference>
<dbReference type="Pfam" id="PF13426">
    <property type="entry name" value="PAS_9"/>
    <property type="match status" value="1"/>
</dbReference>
<evidence type="ECO:0000259" key="1">
    <source>
        <dbReference type="PROSITE" id="PS50112"/>
    </source>
</evidence>
<dbReference type="InterPro" id="IPR001633">
    <property type="entry name" value="EAL_dom"/>
</dbReference>
<dbReference type="SUPFAM" id="SSF141868">
    <property type="entry name" value="EAL domain-like"/>
    <property type="match status" value="1"/>
</dbReference>
<dbReference type="PROSITE" id="PS50113">
    <property type="entry name" value="PAC"/>
    <property type="match status" value="1"/>
</dbReference>
<dbReference type="SUPFAM" id="SSF55073">
    <property type="entry name" value="Nucleotide cyclase"/>
    <property type="match status" value="1"/>
</dbReference>
<organism evidence="5 6">
    <name type="scientific">Ureibacillus endophyticus</name>
    <dbReference type="NCBI Taxonomy" id="1978490"/>
    <lineage>
        <taxon>Bacteria</taxon>
        <taxon>Bacillati</taxon>
        <taxon>Bacillota</taxon>
        <taxon>Bacilli</taxon>
        <taxon>Bacillales</taxon>
        <taxon>Caryophanaceae</taxon>
        <taxon>Ureibacillus</taxon>
    </lineage>
</organism>
<dbReference type="AlphaFoldDB" id="A0A494Z344"/>
<dbReference type="SMART" id="SM00267">
    <property type="entry name" value="GGDEF"/>
    <property type="match status" value="1"/>
</dbReference>
<keyword evidence="6" id="KW-1185">Reference proteome</keyword>
<dbReference type="InterPro" id="IPR000014">
    <property type="entry name" value="PAS"/>
</dbReference>
<dbReference type="CDD" id="cd00130">
    <property type="entry name" value="PAS"/>
    <property type="match status" value="1"/>
</dbReference>
<evidence type="ECO:0000259" key="2">
    <source>
        <dbReference type="PROSITE" id="PS50113"/>
    </source>
</evidence>
<dbReference type="SMART" id="SM00052">
    <property type="entry name" value="EAL"/>
    <property type="match status" value="1"/>
</dbReference>
<dbReference type="InterPro" id="IPR001610">
    <property type="entry name" value="PAC"/>
</dbReference>
<dbReference type="InterPro" id="IPR035965">
    <property type="entry name" value="PAS-like_dom_sf"/>
</dbReference>
<feature type="domain" description="EAL" evidence="3">
    <location>
        <begin position="585"/>
        <end position="840"/>
    </location>
</feature>
<evidence type="ECO:0000313" key="5">
    <source>
        <dbReference type="EMBL" id="RKQ16940.1"/>
    </source>
</evidence>
<gene>
    <name evidence="5" type="ORF">D8M03_08670</name>
</gene>
<evidence type="ECO:0000259" key="3">
    <source>
        <dbReference type="PROSITE" id="PS50883"/>
    </source>
</evidence>
<dbReference type="Proteomes" id="UP000272238">
    <property type="component" value="Unassembled WGS sequence"/>
</dbReference>
<dbReference type="Gene3D" id="3.30.70.270">
    <property type="match status" value="1"/>
</dbReference>
<dbReference type="PANTHER" id="PTHR44757:SF2">
    <property type="entry name" value="BIOFILM ARCHITECTURE MAINTENANCE PROTEIN MBAA"/>
    <property type="match status" value="1"/>
</dbReference>
<dbReference type="Gene3D" id="3.30.450.20">
    <property type="entry name" value="PAS domain"/>
    <property type="match status" value="3"/>
</dbReference>
<dbReference type="CDD" id="cd01949">
    <property type="entry name" value="GGDEF"/>
    <property type="match status" value="1"/>
</dbReference>
<dbReference type="EMBL" id="RBZN01000017">
    <property type="protein sequence ID" value="RKQ16940.1"/>
    <property type="molecule type" value="Genomic_DNA"/>
</dbReference>
<dbReference type="CDD" id="cd01948">
    <property type="entry name" value="EAL"/>
    <property type="match status" value="1"/>
</dbReference>
<accession>A0A494Z344</accession>
<dbReference type="SUPFAM" id="SSF55785">
    <property type="entry name" value="PYP-like sensor domain (PAS domain)"/>
    <property type="match status" value="2"/>
</dbReference>
<evidence type="ECO:0000259" key="4">
    <source>
        <dbReference type="PROSITE" id="PS50887"/>
    </source>
</evidence>
<dbReference type="Pfam" id="PF00990">
    <property type="entry name" value="GGDEF"/>
    <property type="match status" value="1"/>
</dbReference>
<dbReference type="SMART" id="SM00091">
    <property type="entry name" value="PAS"/>
    <property type="match status" value="2"/>
</dbReference>
<reference evidence="5 6" key="1">
    <citation type="journal article" date="2016" name="Antonie Van Leeuwenhoek">
        <title>Lysinibacillus endophyticus sp. nov., an indole-3-acetic acid producing endophytic bacterium isolated from corn root (Zea mays cv. Xinken-5).</title>
        <authorList>
            <person name="Yu J."/>
            <person name="Guan X."/>
            <person name="Liu C."/>
            <person name="Xiang W."/>
            <person name="Yu Z."/>
            <person name="Liu X."/>
            <person name="Wang G."/>
        </authorList>
    </citation>
    <scope>NUCLEOTIDE SEQUENCE [LARGE SCALE GENOMIC DNA]</scope>
    <source>
        <strain evidence="5 6">DSM 100506</strain>
    </source>
</reference>
<proteinExistence type="predicted"/>
<dbReference type="OrthoDB" id="9759607at2"/>